<dbReference type="EMBL" id="CATNWA010006675">
    <property type="protein sequence ID" value="CAI9552598.1"/>
    <property type="molecule type" value="Genomic_DNA"/>
</dbReference>
<evidence type="ECO:0000313" key="3">
    <source>
        <dbReference type="Proteomes" id="UP001162483"/>
    </source>
</evidence>
<reference evidence="2" key="1">
    <citation type="submission" date="2023-05" db="EMBL/GenBank/DDBJ databases">
        <authorList>
            <person name="Stuckert A."/>
        </authorList>
    </citation>
    <scope>NUCLEOTIDE SEQUENCE</scope>
</reference>
<keyword evidence="3" id="KW-1185">Reference proteome</keyword>
<sequence>MVLVGKNFRFFLVLTTGALQVNAGLQTNGAAGDREELEDGTVATEGFVTGLKAG</sequence>
<feature type="signal peptide" evidence="1">
    <location>
        <begin position="1"/>
        <end position="23"/>
    </location>
</feature>
<gene>
    <name evidence="2" type="ORF">SPARVUS_LOCUS3912639</name>
</gene>
<evidence type="ECO:0000313" key="2">
    <source>
        <dbReference type="EMBL" id="CAI9552598.1"/>
    </source>
</evidence>
<name>A0ABN9BY93_9NEOB</name>
<comment type="caution">
    <text evidence="2">The sequence shown here is derived from an EMBL/GenBank/DDBJ whole genome shotgun (WGS) entry which is preliminary data.</text>
</comment>
<accession>A0ABN9BY93</accession>
<evidence type="ECO:0000256" key="1">
    <source>
        <dbReference type="SAM" id="SignalP"/>
    </source>
</evidence>
<dbReference type="Proteomes" id="UP001162483">
    <property type="component" value="Unassembled WGS sequence"/>
</dbReference>
<organism evidence="2 3">
    <name type="scientific">Staurois parvus</name>
    <dbReference type="NCBI Taxonomy" id="386267"/>
    <lineage>
        <taxon>Eukaryota</taxon>
        <taxon>Metazoa</taxon>
        <taxon>Chordata</taxon>
        <taxon>Craniata</taxon>
        <taxon>Vertebrata</taxon>
        <taxon>Euteleostomi</taxon>
        <taxon>Amphibia</taxon>
        <taxon>Batrachia</taxon>
        <taxon>Anura</taxon>
        <taxon>Neobatrachia</taxon>
        <taxon>Ranoidea</taxon>
        <taxon>Ranidae</taxon>
        <taxon>Staurois</taxon>
    </lineage>
</organism>
<proteinExistence type="predicted"/>
<feature type="chain" id="PRO_5046730087" evidence="1">
    <location>
        <begin position="24"/>
        <end position="54"/>
    </location>
</feature>
<keyword evidence="1" id="KW-0732">Signal</keyword>
<protein>
    <submittedName>
        <fullName evidence="2">Uncharacterized protein</fullName>
    </submittedName>
</protein>